<accession>A0A2A2CZL4</accession>
<feature type="compositionally biased region" description="Polar residues" evidence="1">
    <location>
        <begin position="109"/>
        <end position="122"/>
    </location>
</feature>
<keyword evidence="3" id="KW-1185">Reference proteome</keyword>
<evidence type="ECO:0000256" key="1">
    <source>
        <dbReference type="SAM" id="MobiDB-lite"/>
    </source>
</evidence>
<protein>
    <submittedName>
        <fullName evidence="2">Uncharacterized protein</fullName>
    </submittedName>
</protein>
<evidence type="ECO:0000313" key="3">
    <source>
        <dbReference type="Proteomes" id="UP000218944"/>
    </source>
</evidence>
<gene>
    <name evidence="2" type="ORF">CK936_33495</name>
</gene>
<feature type="region of interest" description="Disordered" evidence="1">
    <location>
        <begin position="41"/>
        <end position="150"/>
    </location>
</feature>
<dbReference type="EMBL" id="NSJV01000637">
    <property type="protein sequence ID" value="PAU44705.1"/>
    <property type="molecule type" value="Genomic_DNA"/>
</dbReference>
<proteinExistence type="predicted"/>
<dbReference type="AlphaFoldDB" id="A0A2A2CZL4"/>
<evidence type="ECO:0000313" key="2">
    <source>
        <dbReference type="EMBL" id="PAU44705.1"/>
    </source>
</evidence>
<comment type="caution">
    <text evidence="2">The sequence shown here is derived from an EMBL/GenBank/DDBJ whole genome shotgun (WGS) entry which is preliminary data.</text>
</comment>
<feature type="compositionally biased region" description="Basic residues" evidence="1">
    <location>
        <begin position="91"/>
        <end position="103"/>
    </location>
</feature>
<dbReference type="Proteomes" id="UP000218944">
    <property type="component" value="Unassembled WGS sequence"/>
</dbReference>
<organism evidence="2 3">
    <name type="scientific">Streptomyces albireticuli</name>
    <dbReference type="NCBI Taxonomy" id="1940"/>
    <lineage>
        <taxon>Bacteria</taxon>
        <taxon>Bacillati</taxon>
        <taxon>Actinomycetota</taxon>
        <taxon>Actinomycetes</taxon>
        <taxon>Kitasatosporales</taxon>
        <taxon>Streptomycetaceae</taxon>
        <taxon>Streptomyces</taxon>
    </lineage>
</organism>
<name>A0A2A2CZL4_9ACTN</name>
<sequence length="150" mass="16186">MPEHFHFGTHPRHGFAATATANMPAHLADWFLTREQFEPVPGGSGLYRLSNPEQDGQRRARQAVQDLRRHEYGVQADYTLDPALTPGPPRRAARHGLTGRRSRIAQAAATHSSQRPPASGTSPGARPIPPQPSYAPTVGMVRSAGPGRSG</sequence>
<reference evidence="2 3" key="1">
    <citation type="submission" date="2017-08" db="EMBL/GenBank/DDBJ databases">
        <title>Genome sequence of Streptomyces albireticuli NRRL B-1670.</title>
        <authorList>
            <person name="Graham D.E."/>
            <person name="Mahan K.M."/>
            <person name="Klingeman D.M."/>
            <person name="Hettich R.L."/>
            <person name="Parry R.J."/>
            <person name="Spain J.C."/>
        </authorList>
    </citation>
    <scope>NUCLEOTIDE SEQUENCE [LARGE SCALE GENOMIC DNA]</scope>
    <source>
        <strain evidence="2 3">NRRL B-1670</strain>
    </source>
</reference>